<accession>A0ABQ5M414</accession>
<organism evidence="1 2">
    <name type="scientific">Lacrimispora amygdalina</name>
    <dbReference type="NCBI Taxonomy" id="253257"/>
    <lineage>
        <taxon>Bacteria</taxon>
        <taxon>Bacillati</taxon>
        <taxon>Bacillota</taxon>
        <taxon>Clostridia</taxon>
        <taxon>Lachnospirales</taxon>
        <taxon>Lachnospiraceae</taxon>
        <taxon>Lacrimispora</taxon>
    </lineage>
</organism>
<evidence type="ECO:0000313" key="1">
    <source>
        <dbReference type="EMBL" id="GLB29359.1"/>
    </source>
</evidence>
<name>A0ABQ5M414_9FIRM</name>
<sequence>MAHSTGLADRFNRPMINMFDTPDYAREKLNAEMGIILKNVIWELSLMKWNS</sequence>
<dbReference type="EMBL" id="BRPJ01000025">
    <property type="protein sequence ID" value="GLB29359.1"/>
    <property type="molecule type" value="Genomic_DNA"/>
</dbReference>
<dbReference type="Proteomes" id="UP001419084">
    <property type="component" value="Unassembled WGS sequence"/>
</dbReference>
<evidence type="ECO:0000313" key="2">
    <source>
        <dbReference type="Proteomes" id="UP001419084"/>
    </source>
</evidence>
<reference evidence="1 2" key="1">
    <citation type="journal article" date="2024" name="Int. J. Syst. Evol. Microbiol.">
        <title>Lacrimispora brassicae sp. nov. isolated from fermented cabbage, and proposal of Clostridium indicum Gundawar et al. 2019 and Clostridium methoxybenzovorans Mechichi et al. 1999 as heterotypic synonyms of Lacrimispora amygdalina (Parshina et al. 2003) Haas and Blanchard 2020 and Lacrimispora indolis (McClung and McCoy 1957) Haas and Blanchard 2020, respectively.</title>
        <authorList>
            <person name="Kobayashi H."/>
            <person name="Tanizawa Y."/>
            <person name="Sakamoto M."/>
            <person name="Ohkuma M."/>
            <person name="Tohno M."/>
        </authorList>
    </citation>
    <scope>NUCLEOTIDE SEQUENCE [LARGE SCALE GENOMIC DNA]</scope>
    <source>
        <strain evidence="1 2">DSM 12857</strain>
    </source>
</reference>
<protein>
    <submittedName>
        <fullName evidence="1">Uncharacterized protein</fullName>
    </submittedName>
</protein>
<comment type="caution">
    <text evidence="1">The sequence shown here is derived from an EMBL/GenBank/DDBJ whole genome shotgun (WGS) entry which is preliminary data.</text>
</comment>
<gene>
    <name evidence="1" type="ORF">LAD12857_12820</name>
</gene>
<dbReference type="RefSeq" id="WP_170313623.1">
    <property type="nucleotide sequence ID" value="NZ_BRPJ01000025.1"/>
</dbReference>
<proteinExistence type="predicted"/>
<keyword evidence="2" id="KW-1185">Reference proteome</keyword>